<dbReference type="PROSITE" id="PS00129">
    <property type="entry name" value="GLYCOSYL_HYDROL_F31_1"/>
    <property type="match status" value="1"/>
</dbReference>
<keyword evidence="3 10" id="KW-0378">Hydrolase</keyword>
<feature type="domain" description="P-type" evidence="12">
    <location>
        <begin position="14"/>
        <end position="66"/>
    </location>
</feature>
<dbReference type="Gene3D" id="4.10.110.10">
    <property type="entry name" value="Spasmolytic Protein, domain 1"/>
    <property type="match status" value="1"/>
</dbReference>
<evidence type="ECO:0000256" key="9">
    <source>
        <dbReference type="PROSITE-ProRule" id="PRU00779"/>
    </source>
</evidence>
<dbReference type="Pfam" id="PF13802">
    <property type="entry name" value="Gal_mutarotas_2"/>
    <property type="match status" value="1"/>
</dbReference>
<keyword evidence="5" id="KW-1015">Disulfide bond</keyword>
<evidence type="ECO:0000256" key="10">
    <source>
        <dbReference type="RuleBase" id="RU361185"/>
    </source>
</evidence>
<keyword evidence="11" id="KW-0732">Signal</keyword>
<dbReference type="Pfam" id="PF01055">
    <property type="entry name" value="Glyco_hydro_31_2nd"/>
    <property type="match status" value="1"/>
</dbReference>
<dbReference type="PANTHER" id="PTHR22762">
    <property type="entry name" value="ALPHA-GLUCOSIDASE"/>
    <property type="match status" value="1"/>
</dbReference>
<evidence type="ECO:0000256" key="6">
    <source>
        <dbReference type="ARBA" id="ARBA00023180"/>
    </source>
</evidence>
<dbReference type="PROSITE" id="PS51448">
    <property type="entry name" value="P_TREFOIL_2"/>
    <property type="match status" value="1"/>
</dbReference>
<dbReference type="SUPFAM" id="SSF51011">
    <property type="entry name" value="Glycosyl hydrolase domain"/>
    <property type="match status" value="1"/>
</dbReference>
<dbReference type="Gene3D" id="2.60.40.1760">
    <property type="entry name" value="glycosyl hydrolase (family 31)"/>
    <property type="match status" value="1"/>
</dbReference>
<reference evidence="14" key="2">
    <citation type="submission" date="2020-10" db="UniProtKB">
        <authorList>
            <consortium name="WormBaseParasite"/>
        </authorList>
    </citation>
    <scope>IDENTIFICATION</scope>
</reference>
<protein>
    <recommendedName>
        <fullName evidence="8">Maltase</fullName>
    </recommendedName>
</protein>
<organism evidence="13 14">
    <name type="scientific">Panagrellus redivivus</name>
    <name type="common">Microworm</name>
    <dbReference type="NCBI Taxonomy" id="6233"/>
    <lineage>
        <taxon>Eukaryota</taxon>
        <taxon>Metazoa</taxon>
        <taxon>Ecdysozoa</taxon>
        <taxon>Nematoda</taxon>
        <taxon>Chromadorea</taxon>
        <taxon>Rhabditida</taxon>
        <taxon>Tylenchina</taxon>
        <taxon>Panagrolaimomorpha</taxon>
        <taxon>Panagrolaimoidea</taxon>
        <taxon>Panagrolaimidae</taxon>
        <taxon>Panagrellus</taxon>
    </lineage>
</organism>
<dbReference type="InterPro" id="IPR048395">
    <property type="entry name" value="Glyco_hydro_31_C"/>
</dbReference>
<dbReference type="InterPro" id="IPR025887">
    <property type="entry name" value="Glyco_hydro_31_N_dom"/>
</dbReference>
<keyword evidence="7 10" id="KW-0326">Glycosidase</keyword>
<evidence type="ECO:0000256" key="5">
    <source>
        <dbReference type="ARBA" id="ARBA00023157"/>
    </source>
</evidence>
<dbReference type="Pfam" id="PF00088">
    <property type="entry name" value="Trefoil"/>
    <property type="match status" value="1"/>
</dbReference>
<dbReference type="GO" id="GO:0005975">
    <property type="term" value="P:carbohydrate metabolic process"/>
    <property type="evidence" value="ECO:0007669"/>
    <property type="project" value="InterPro"/>
</dbReference>
<dbReference type="SUPFAM" id="SSF57492">
    <property type="entry name" value="Trefoil"/>
    <property type="match status" value="1"/>
</dbReference>
<dbReference type="InterPro" id="IPR000519">
    <property type="entry name" value="P_trefoil_dom"/>
</dbReference>
<dbReference type="InterPro" id="IPR000322">
    <property type="entry name" value="Glyco_hydro_31_TIM"/>
</dbReference>
<dbReference type="GO" id="GO:0016020">
    <property type="term" value="C:membrane"/>
    <property type="evidence" value="ECO:0007669"/>
    <property type="project" value="UniProtKB-SubCell"/>
</dbReference>
<dbReference type="SUPFAM" id="SSF74650">
    <property type="entry name" value="Galactose mutarotase-like"/>
    <property type="match status" value="1"/>
</dbReference>
<comment type="similarity">
    <text evidence="2 10">Belongs to the glycosyl hydrolase 31 family.</text>
</comment>
<comment type="subcellular location">
    <subcellularLocation>
        <location evidence="1">Membrane</location>
    </subcellularLocation>
</comment>
<dbReference type="GO" id="GO:0030246">
    <property type="term" value="F:carbohydrate binding"/>
    <property type="evidence" value="ECO:0007669"/>
    <property type="project" value="InterPro"/>
</dbReference>
<dbReference type="InterPro" id="IPR011013">
    <property type="entry name" value="Gal_mutarotase_sf_dom"/>
</dbReference>
<dbReference type="AlphaFoldDB" id="A0A7E4VGI2"/>
<dbReference type="InterPro" id="IPR013780">
    <property type="entry name" value="Glyco_hydro_b"/>
</dbReference>
<dbReference type="Gene3D" id="2.60.40.1180">
    <property type="entry name" value="Golgi alpha-mannosidase II"/>
    <property type="match status" value="2"/>
</dbReference>
<dbReference type="Pfam" id="PF21365">
    <property type="entry name" value="Glyco_hydro_31_3rd"/>
    <property type="match status" value="1"/>
</dbReference>
<evidence type="ECO:0000313" key="13">
    <source>
        <dbReference type="Proteomes" id="UP000492821"/>
    </source>
</evidence>
<dbReference type="SUPFAM" id="SSF51445">
    <property type="entry name" value="(Trans)glycosidases"/>
    <property type="match status" value="1"/>
</dbReference>
<feature type="signal peptide" evidence="11">
    <location>
        <begin position="1"/>
        <end position="18"/>
    </location>
</feature>
<name>A0A7E4VGI2_PANRE</name>
<evidence type="ECO:0000256" key="2">
    <source>
        <dbReference type="ARBA" id="ARBA00007806"/>
    </source>
</evidence>
<dbReference type="Proteomes" id="UP000492821">
    <property type="component" value="Unassembled WGS sequence"/>
</dbReference>
<evidence type="ECO:0000256" key="11">
    <source>
        <dbReference type="SAM" id="SignalP"/>
    </source>
</evidence>
<evidence type="ECO:0000313" key="14">
    <source>
        <dbReference type="WBParaSite" id="Pan_g20235.t1"/>
    </source>
</evidence>
<keyword evidence="4" id="KW-0472">Membrane</keyword>
<dbReference type="WBParaSite" id="Pan_g20235.t1">
    <property type="protein sequence ID" value="Pan_g20235.t1"/>
    <property type="gene ID" value="Pan_g20235"/>
</dbReference>
<evidence type="ECO:0000256" key="3">
    <source>
        <dbReference type="ARBA" id="ARBA00022801"/>
    </source>
</evidence>
<keyword evidence="13" id="KW-1185">Reference proteome</keyword>
<accession>A0A7E4VGI2</accession>
<dbReference type="PANTHER" id="PTHR22762:SF133">
    <property type="entry name" value="P-TYPE DOMAIN-CONTAINING PROTEIN"/>
    <property type="match status" value="1"/>
</dbReference>
<evidence type="ECO:0000256" key="1">
    <source>
        <dbReference type="ARBA" id="ARBA00004370"/>
    </source>
</evidence>
<sequence>MAWLRLICVLAIVSTVSADGTVPVGQRVDCFPDPGFSQDACKARGCIYDSDYEQNKPSDPLCYFPANNGYTVTDQSVKANTTTATLTFSSGATANPFGTNFQQLQFQSTQLGNALKVSIKPVGTSRYVPPVPIAEPFIQSPESLNVEIVNNTGGFSFRVVRQINNIRLWDTSIGGLHFADQYIQIATYLPTDKIYGFGENIHQNIKHDFTKYTTWGMFARDQPPNSVNGEGENLYGVHPFYLGLEEDGKAHGVFILNSNPQDVTTGPAPHLVYRTIGGQLDIYYLPGPTPENVIRQYHELIGKPFLPAYWALGFQLCRYGYSGVDEVKDTVARLKAAGIPQDVQFADIDYMERYKDFTYDHDKWGQWPNFTDYLHSQGQRVILIFDPAIQADYDTFKRGIEQNVSWIEWPRDDLVMRDIQDQYPLAKNTKIMLGVVWPDKHVGFPDFLDPTNITTNWWADEFKRYHDLQKFDGIWLDMNEPSNFGTNQDPPWYYGSSDHPNDLPLKCPTSGADSALDIPPYKTKGVYIYGDGNVFASNTLCAFGTSIRGQSTLYNTKNLYGYSESVSTWKALEVARGKRAAIVSRSTFPGSGTVAGHWLGDNTARWEDLRTSIIGAQEFNLFGIPYVGSDICGFLGTTNEELCLRWQQMGAFHSFMRNHNTAGEPAQDPAQWPSVANATRIANLFRYRHLPYLFSLHFNATRYGGTVIRPVFFEFPLDATTHTLSHQFLWGPAVLVAPVTEPGVKTVSAYLPTEANWYSLFDTYYGSQLDSGHGVFPAPWTSIIPTFLRAGYILPRQAPALTTTAARQNQFELVIGSAVDAGTGSAHGELYWDDGETWIPIGAIEQHNYYRFAFDFSFTTASATLKITALNTATGITLPPLNNIEVFGYPYIPDMNQFYVNGQQVKIDSLTYSPFTKVANITSNGLIDLNKGTVTLSWKNKSN</sequence>
<evidence type="ECO:0000259" key="12">
    <source>
        <dbReference type="PROSITE" id="PS51448"/>
    </source>
</evidence>
<dbReference type="InterPro" id="IPR030458">
    <property type="entry name" value="Glyco_hydro_31_AS"/>
</dbReference>
<dbReference type="InterPro" id="IPR017853">
    <property type="entry name" value="GH"/>
</dbReference>
<evidence type="ECO:0000256" key="4">
    <source>
        <dbReference type="ARBA" id="ARBA00023136"/>
    </source>
</evidence>
<reference evidence="13" key="1">
    <citation type="journal article" date="2013" name="Genetics">
        <title>The draft genome and transcriptome of Panagrellus redivivus are shaped by the harsh demands of a free-living lifestyle.</title>
        <authorList>
            <person name="Srinivasan J."/>
            <person name="Dillman A.R."/>
            <person name="Macchietto M.G."/>
            <person name="Heikkinen L."/>
            <person name="Lakso M."/>
            <person name="Fracchia K.M."/>
            <person name="Antoshechkin I."/>
            <person name="Mortazavi A."/>
            <person name="Wong G."/>
            <person name="Sternberg P.W."/>
        </authorList>
    </citation>
    <scope>NUCLEOTIDE SEQUENCE [LARGE SCALE GENOMIC DNA]</scope>
    <source>
        <strain evidence="13">MT8872</strain>
    </source>
</reference>
<dbReference type="GO" id="GO:0004558">
    <property type="term" value="F:alpha-1,4-glucosidase activity"/>
    <property type="evidence" value="ECO:0007669"/>
    <property type="project" value="TreeGrafter"/>
</dbReference>
<evidence type="ECO:0000256" key="7">
    <source>
        <dbReference type="ARBA" id="ARBA00023295"/>
    </source>
</evidence>
<keyword evidence="6" id="KW-0325">Glycoprotein</keyword>
<dbReference type="InterPro" id="IPR044913">
    <property type="entry name" value="P_trefoil_dom_sf"/>
</dbReference>
<dbReference type="SMART" id="SM00018">
    <property type="entry name" value="PD"/>
    <property type="match status" value="1"/>
</dbReference>
<dbReference type="CDD" id="cd06602">
    <property type="entry name" value="GH31_MGAM_SI_GAA"/>
    <property type="match status" value="1"/>
</dbReference>
<dbReference type="Gene3D" id="3.20.20.80">
    <property type="entry name" value="Glycosidases"/>
    <property type="match status" value="1"/>
</dbReference>
<dbReference type="CDD" id="cd14752">
    <property type="entry name" value="GH31_N"/>
    <property type="match status" value="1"/>
</dbReference>
<comment type="caution">
    <text evidence="9">Lacks conserved residue(s) required for the propagation of feature annotation.</text>
</comment>
<proteinExistence type="inferred from homology"/>
<evidence type="ECO:0000256" key="8">
    <source>
        <dbReference type="ARBA" id="ARBA00041343"/>
    </source>
</evidence>
<dbReference type="CDD" id="cd00111">
    <property type="entry name" value="Trefoil"/>
    <property type="match status" value="1"/>
</dbReference>
<feature type="chain" id="PRO_5028988625" description="Maltase" evidence="11">
    <location>
        <begin position="19"/>
        <end position="943"/>
    </location>
</feature>